<evidence type="ECO:0000259" key="4">
    <source>
        <dbReference type="SMART" id="SM00797"/>
    </source>
</evidence>
<dbReference type="GO" id="GO:0005524">
    <property type="term" value="F:ATP binding"/>
    <property type="evidence" value="ECO:0007669"/>
    <property type="project" value="UniProtKB-KW"/>
</dbReference>
<dbReference type="InterPro" id="IPR003778">
    <property type="entry name" value="CT_A_B"/>
</dbReference>
<evidence type="ECO:0000256" key="1">
    <source>
        <dbReference type="ARBA" id="ARBA00022741"/>
    </source>
</evidence>
<proteinExistence type="predicted"/>
<dbReference type="SUPFAM" id="SSF50891">
    <property type="entry name" value="Cyclophilin-like"/>
    <property type="match status" value="1"/>
</dbReference>
<evidence type="ECO:0000313" key="6">
    <source>
        <dbReference type="Proteomes" id="UP000250831"/>
    </source>
</evidence>
<dbReference type="NCBIfam" id="TIGR00724">
    <property type="entry name" value="urea_amlyse_rel"/>
    <property type="match status" value="1"/>
</dbReference>
<keyword evidence="3" id="KW-0067">ATP-binding</keyword>
<evidence type="ECO:0000256" key="2">
    <source>
        <dbReference type="ARBA" id="ARBA00022801"/>
    </source>
</evidence>
<dbReference type="AlphaFoldDB" id="A0A363NKG5"/>
<sequence>MMSLYNKKRKAMGIKIVKAGMLTTIQDLGRYGLQRYGMAVSGAMDSYALRLGNNILGNPDNEAAIECTVLGPIICFEQAQLICLTGADLSPMIDGNPLPMWRPVLVEAGSLLSFGRPHLGCRAYICFQGGLDIPEILGSRSTYSKGGLGGWQGRALHEGDRIAFRHHYTGKDSLFHWSMDPGLYPDLTTEIIRVLDGPQFTCFESNAQKSFFSDVFTISNNSDRMGYRLTSKPLRLTEQKELLSTAVTFGSIQVPPDGNAIILMADHPTTGGYPVIAQVATIDLPLLAQKGPNDRVRFERISLDEAHGLLKKQHTQLKKLKSAIALKYE</sequence>
<feature type="domain" description="Carboxyltransferase" evidence="4">
    <location>
        <begin position="35"/>
        <end position="316"/>
    </location>
</feature>
<dbReference type="OrthoDB" id="9782422at2"/>
<gene>
    <name evidence="5" type="ORF">DCO56_28210</name>
</gene>
<dbReference type="PANTHER" id="PTHR43309">
    <property type="entry name" value="5-OXOPROLINASE SUBUNIT C"/>
    <property type="match status" value="1"/>
</dbReference>
<dbReference type="InterPro" id="IPR052708">
    <property type="entry name" value="PxpC"/>
</dbReference>
<keyword evidence="1" id="KW-0547">Nucleotide-binding</keyword>
<dbReference type="EMBL" id="QCXX01000012">
    <property type="protein sequence ID" value="PUV21121.1"/>
    <property type="molecule type" value="Genomic_DNA"/>
</dbReference>
<evidence type="ECO:0000256" key="3">
    <source>
        <dbReference type="ARBA" id="ARBA00022840"/>
    </source>
</evidence>
<organism evidence="5 6">
    <name type="scientific">Sphingobacterium athyrii</name>
    <dbReference type="NCBI Taxonomy" id="2152717"/>
    <lineage>
        <taxon>Bacteria</taxon>
        <taxon>Pseudomonadati</taxon>
        <taxon>Bacteroidota</taxon>
        <taxon>Sphingobacteriia</taxon>
        <taxon>Sphingobacteriales</taxon>
        <taxon>Sphingobacteriaceae</taxon>
        <taxon>Sphingobacterium</taxon>
    </lineage>
</organism>
<dbReference type="GO" id="GO:0016787">
    <property type="term" value="F:hydrolase activity"/>
    <property type="evidence" value="ECO:0007669"/>
    <property type="project" value="UniProtKB-KW"/>
</dbReference>
<dbReference type="Gene3D" id="2.40.100.10">
    <property type="entry name" value="Cyclophilin-like"/>
    <property type="match status" value="1"/>
</dbReference>
<dbReference type="InterPro" id="IPR029000">
    <property type="entry name" value="Cyclophilin-like_dom_sf"/>
</dbReference>
<reference evidence="5 6" key="1">
    <citation type="submission" date="2018-04" db="EMBL/GenBank/DDBJ databases">
        <title>Sphingobacterium sp. M46 Genome.</title>
        <authorList>
            <person name="Cheng J."/>
            <person name="Li Y."/>
        </authorList>
    </citation>
    <scope>NUCLEOTIDE SEQUENCE [LARGE SCALE GENOMIC DNA]</scope>
    <source>
        <strain evidence="5 6">M46</strain>
    </source>
</reference>
<protein>
    <submittedName>
        <fullName evidence="5">KipI antagonist</fullName>
    </submittedName>
</protein>
<comment type="caution">
    <text evidence="5">The sequence shown here is derived from an EMBL/GenBank/DDBJ whole genome shotgun (WGS) entry which is preliminary data.</text>
</comment>
<dbReference type="Pfam" id="PF02626">
    <property type="entry name" value="CT_A_B"/>
    <property type="match status" value="1"/>
</dbReference>
<keyword evidence="6" id="KW-1185">Reference proteome</keyword>
<dbReference type="PANTHER" id="PTHR43309:SF5">
    <property type="entry name" value="5-OXOPROLINASE SUBUNIT C"/>
    <property type="match status" value="1"/>
</dbReference>
<keyword evidence="2" id="KW-0378">Hydrolase</keyword>
<name>A0A363NKG5_9SPHI</name>
<accession>A0A363NKG5</accession>
<dbReference type="Proteomes" id="UP000250831">
    <property type="component" value="Unassembled WGS sequence"/>
</dbReference>
<dbReference type="SMART" id="SM00797">
    <property type="entry name" value="AHS2"/>
    <property type="match status" value="1"/>
</dbReference>
<evidence type="ECO:0000313" key="5">
    <source>
        <dbReference type="EMBL" id="PUV21121.1"/>
    </source>
</evidence>